<dbReference type="GO" id="GO:0022625">
    <property type="term" value="C:cytosolic large ribosomal subunit"/>
    <property type="evidence" value="ECO:0007669"/>
    <property type="project" value="TreeGrafter"/>
</dbReference>
<dbReference type="PANTHER" id="PTHR15892">
    <property type="entry name" value="MITOCHONDRIAL RIBOSOMAL PROTEIN L30"/>
    <property type="match status" value="1"/>
</dbReference>
<evidence type="ECO:0000313" key="8">
    <source>
        <dbReference type="EMBL" id="TDT15349.1"/>
    </source>
</evidence>
<feature type="domain" description="Large ribosomal subunit protein uL30-like ferredoxin-like fold" evidence="7">
    <location>
        <begin position="7"/>
        <end position="56"/>
    </location>
</feature>
<evidence type="ECO:0000259" key="7">
    <source>
        <dbReference type="Pfam" id="PF00327"/>
    </source>
</evidence>
<accession>A0A4R7HXZ4</accession>
<evidence type="ECO:0000313" key="9">
    <source>
        <dbReference type="Proteomes" id="UP000294558"/>
    </source>
</evidence>
<proteinExistence type="inferred from homology"/>
<evidence type="ECO:0000256" key="4">
    <source>
        <dbReference type="ARBA" id="ARBA00023274"/>
    </source>
</evidence>
<dbReference type="Pfam" id="PF00327">
    <property type="entry name" value="Ribosomal_L30"/>
    <property type="match status" value="1"/>
</dbReference>
<keyword evidence="3 5" id="KW-0689">Ribosomal protein</keyword>
<dbReference type="PANTHER" id="PTHR15892:SF2">
    <property type="entry name" value="LARGE RIBOSOMAL SUBUNIT PROTEIN UL30M"/>
    <property type="match status" value="1"/>
</dbReference>
<dbReference type="SUPFAM" id="SSF55129">
    <property type="entry name" value="Ribosomal protein L30p/L7e"/>
    <property type="match status" value="1"/>
</dbReference>
<dbReference type="RefSeq" id="WP_133867807.1">
    <property type="nucleotide sequence ID" value="NZ_JAVJPS010000043.1"/>
</dbReference>
<comment type="caution">
    <text evidence="8">The sequence shown here is derived from an EMBL/GenBank/DDBJ whole genome shotgun (WGS) entry which is preliminary data.</text>
</comment>
<dbReference type="InterPro" id="IPR005996">
    <property type="entry name" value="Ribosomal_uL30_bac-type"/>
</dbReference>
<dbReference type="EMBL" id="SOAU01000001">
    <property type="protein sequence ID" value="TDT15349.1"/>
    <property type="molecule type" value="Genomic_DNA"/>
</dbReference>
<comment type="subunit">
    <text evidence="2 5">Part of the 50S ribosomal subunit.</text>
</comment>
<evidence type="ECO:0000256" key="1">
    <source>
        <dbReference type="ARBA" id="ARBA00007594"/>
    </source>
</evidence>
<dbReference type="OrthoDB" id="9812790at2"/>
<dbReference type="InterPro" id="IPR036919">
    <property type="entry name" value="Ribo_uL30_ferredoxin-like_sf"/>
</dbReference>
<sequence>MSENTITVTQTRSAIGAKPKTRGTLRALGLGRIGQTNTLPDRPEIRGMIARVPHLIAIGADGPQGSDKANESGEAVSEAVADVVEQAADEQGSN</sequence>
<name>A0A4R7HXZ4_9ACTN</name>
<dbReference type="CDD" id="cd01658">
    <property type="entry name" value="Ribosomal_L30"/>
    <property type="match status" value="1"/>
</dbReference>
<evidence type="ECO:0000256" key="2">
    <source>
        <dbReference type="ARBA" id="ARBA00011838"/>
    </source>
</evidence>
<dbReference type="HAMAP" id="MF_01371_B">
    <property type="entry name" value="Ribosomal_uL30_B"/>
    <property type="match status" value="1"/>
</dbReference>
<dbReference type="GO" id="GO:0003735">
    <property type="term" value="F:structural constituent of ribosome"/>
    <property type="evidence" value="ECO:0007669"/>
    <property type="project" value="InterPro"/>
</dbReference>
<evidence type="ECO:0000256" key="5">
    <source>
        <dbReference type="HAMAP-Rule" id="MF_01371"/>
    </source>
</evidence>
<feature type="compositionally biased region" description="Polar residues" evidence="6">
    <location>
        <begin position="1"/>
        <end position="13"/>
    </location>
</feature>
<dbReference type="InterPro" id="IPR016082">
    <property type="entry name" value="Ribosomal_uL30_ferredoxin-like"/>
</dbReference>
<protein>
    <recommendedName>
        <fullName evidence="5">Large ribosomal subunit protein uL30</fullName>
    </recommendedName>
</protein>
<reference evidence="8 9" key="1">
    <citation type="submission" date="2019-03" db="EMBL/GenBank/DDBJ databases">
        <title>Sequencing the genomes of 1000 actinobacteria strains.</title>
        <authorList>
            <person name="Klenk H.-P."/>
        </authorList>
    </citation>
    <scope>NUCLEOTIDE SEQUENCE [LARGE SCALE GENOMIC DNA]</scope>
    <source>
        <strain evidence="8 9">DSM 18936</strain>
    </source>
</reference>
<dbReference type="NCBIfam" id="TIGR01308">
    <property type="entry name" value="rpmD_bact"/>
    <property type="match status" value="1"/>
</dbReference>
<gene>
    <name evidence="5" type="primary">rpmD</name>
    <name evidence="8" type="ORF">BDK89_0919</name>
</gene>
<dbReference type="GO" id="GO:0006412">
    <property type="term" value="P:translation"/>
    <property type="evidence" value="ECO:0007669"/>
    <property type="project" value="UniProtKB-UniRule"/>
</dbReference>
<comment type="similarity">
    <text evidence="1 5">Belongs to the universal ribosomal protein uL30 family.</text>
</comment>
<keyword evidence="9" id="KW-1185">Reference proteome</keyword>
<dbReference type="Gene3D" id="3.30.1390.20">
    <property type="entry name" value="Ribosomal protein L30, ferredoxin-like fold domain"/>
    <property type="match status" value="1"/>
</dbReference>
<dbReference type="AlphaFoldDB" id="A0A4R7HXZ4"/>
<evidence type="ECO:0000256" key="3">
    <source>
        <dbReference type="ARBA" id="ARBA00022980"/>
    </source>
</evidence>
<dbReference type="Proteomes" id="UP000294558">
    <property type="component" value="Unassembled WGS sequence"/>
</dbReference>
<organism evidence="8 9">
    <name type="scientific">Ilumatobacter fluminis</name>
    <dbReference type="NCBI Taxonomy" id="467091"/>
    <lineage>
        <taxon>Bacteria</taxon>
        <taxon>Bacillati</taxon>
        <taxon>Actinomycetota</taxon>
        <taxon>Acidimicrobiia</taxon>
        <taxon>Acidimicrobiales</taxon>
        <taxon>Ilumatobacteraceae</taxon>
        <taxon>Ilumatobacter</taxon>
    </lineage>
</organism>
<evidence type="ECO:0000256" key="6">
    <source>
        <dbReference type="SAM" id="MobiDB-lite"/>
    </source>
</evidence>
<feature type="region of interest" description="Disordered" evidence="6">
    <location>
        <begin position="1"/>
        <end position="20"/>
    </location>
</feature>
<keyword evidence="4 5" id="KW-0687">Ribonucleoprotein</keyword>